<dbReference type="STRING" id="40296.A0A0A2KBU2"/>
<dbReference type="GO" id="GO:0009277">
    <property type="term" value="C:fungal-type cell wall"/>
    <property type="evidence" value="ECO:0007669"/>
    <property type="project" value="InterPro"/>
</dbReference>
<dbReference type="InterPro" id="IPR001338">
    <property type="entry name" value="Class_I_Hydrophobin"/>
</dbReference>
<evidence type="ECO:0000256" key="3">
    <source>
        <dbReference type="ARBA" id="ARBA00022729"/>
    </source>
</evidence>
<dbReference type="GO" id="GO:0005199">
    <property type="term" value="F:structural constituent of cell wall"/>
    <property type="evidence" value="ECO:0007669"/>
    <property type="project" value="InterPro"/>
</dbReference>
<proteinExistence type="inferred from homology"/>
<keyword evidence="4 5" id="KW-1015">Disulfide bond</keyword>
<gene>
    <name evidence="6" type="ORF">PITC_015600</name>
</gene>
<dbReference type="PROSITE" id="PS00956">
    <property type="entry name" value="HYDROPHOBIN"/>
    <property type="match status" value="1"/>
</dbReference>
<evidence type="ECO:0000313" key="7">
    <source>
        <dbReference type="Proteomes" id="UP000030104"/>
    </source>
</evidence>
<evidence type="ECO:0000256" key="1">
    <source>
        <dbReference type="ARBA" id="ARBA00010446"/>
    </source>
</evidence>
<dbReference type="Pfam" id="PF01185">
    <property type="entry name" value="Hydrophobin"/>
    <property type="match status" value="1"/>
</dbReference>
<evidence type="ECO:0000256" key="2">
    <source>
        <dbReference type="ARBA" id="ARBA00022525"/>
    </source>
</evidence>
<comment type="subcellular location">
    <subcellularLocation>
        <location evidence="5">Secreted</location>
        <location evidence="5">Cell wall</location>
    </subcellularLocation>
</comment>
<accession>A0A0A2KBU2</accession>
<comment type="similarity">
    <text evidence="1 5">Belongs to the fungal hydrophobin family.</text>
</comment>
<dbReference type="OrthoDB" id="4225815at2759"/>
<keyword evidence="2 5" id="KW-0964">Secreted</keyword>
<dbReference type="InterPro" id="IPR019778">
    <property type="entry name" value="Class_I_Hydrophobin_CS"/>
</dbReference>
<protein>
    <recommendedName>
        <fullName evidence="5">Hydrophobin</fullName>
    </recommendedName>
</protein>
<comment type="caution">
    <text evidence="6">The sequence shown here is derived from an EMBL/GenBank/DDBJ whole genome shotgun (WGS) entry which is preliminary data.</text>
</comment>
<dbReference type="Proteomes" id="UP000030104">
    <property type="component" value="Unassembled WGS sequence"/>
</dbReference>
<reference evidence="6 7" key="1">
    <citation type="journal article" date="2015" name="Mol. Plant Microbe Interact.">
        <title>Genome, transcriptome, and functional analyses of Penicillium expansum provide new insights into secondary metabolism and pathogenicity.</title>
        <authorList>
            <person name="Ballester A.R."/>
            <person name="Marcet-Houben M."/>
            <person name="Levin E."/>
            <person name="Sela N."/>
            <person name="Selma-Lazaro C."/>
            <person name="Carmona L."/>
            <person name="Wisniewski M."/>
            <person name="Droby S."/>
            <person name="Gonzalez-Candelas L."/>
            <person name="Gabaldon T."/>
        </authorList>
    </citation>
    <scope>NUCLEOTIDE SEQUENCE [LARGE SCALE GENOMIC DNA]</scope>
    <source>
        <strain evidence="6 7">PHI-1</strain>
    </source>
</reference>
<dbReference type="EMBL" id="JQGA01001510">
    <property type="protein sequence ID" value="KGO65292.1"/>
    <property type="molecule type" value="Genomic_DNA"/>
</dbReference>
<sequence>MQFSISAIVLGLAATVYALPPGAPIAGGAGSGNGVGNKGNTDVRFSVPDNMTVKQAQAKCGDQAQLSCCNKAVYAGDTTDINSGILGGTLSNLIGSGSGASGLGLFDQCSKLDLQIPVLIGVPIQDLINQKCKQNIACCQNSPSSANSDLVGLGLPCVALGSIL</sequence>
<organism evidence="6 7">
    <name type="scientific">Penicillium italicum</name>
    <name type="common">Blue mold</name>
    <dbReference type="NCBI Taxonomy" id="40296"/>
    <lineage>
        <taxon>Eukaryota</taxon>
        <taxon>Fungi</taxon>
        <taxon>Dikarya</taxon>
        <taxon>Ascomycota</taxon>
        <taxon>Pezizomycotina</taxon>
        <taxon>Eurotiomycetes</taxon>
        <taxon>Eurotiomycetidae</taxon>
        <taxon>Eurotiales</taxon>
        <taxon>Aspergillaceae</taxon>
        <taxon>Penicillium</taxon>
    </lineage>
</organism>
<dbReference type="HOGENOM" id="CLU_106380_1_0_1"/>
<evidence type="ECO:0000256" key="5">
    <source>
        <dbReference type="RuleBase" id="RU365009"/>
    </source>
</evidence>
<dbReference type="SMART" id="SM00075">
    <property type="entry name" value="HYDRO"/>
    <property type="match status" value="1"/>
</dbReference>
<evidence type="ECO:0000313" key="6">
    <source>
        <dbReference type="EMBL" id="KGO65292.1"/>
    </source>
</evidence>
<feature type="chain" id="PRO_5013986279" description="Hydrophobin" evidence="5">
    <location>
        <begin position="19"/>
        <end position="164"/>
    </location>
</feature>
<dbReference type="PhylomeDB" id="A0A0A2KBU2"/>
<keyword evidence="3 5" id="KW-0732">Signal</keyword>
<dbReference type="AlphaFoldDB" id="A0A0A2KBU2"/>
<feature type="signal peptide" evidence="5">
    <location>
        <begin position="1"/>
        <end position="18"/>
    </location>
</feature>
<keyword evidence="7" id="KW-1185">Reference proteome</keyword>
<dbReference type="OMA" id="DNMTVKQ"/>
<evidence type="ECO:0000256" key="4">
    <source>
        <dbReference type="ARBA" id="ARBA00023157"/>
    </source>
</evidence>
<name>A0A0A2KBU2_PENIT</name>
<keyword evidence="5" id="KW-0134">Cell wall</keyword>